<name>A0AAF1JYV6_9PROT</name>
<dbReference type="Gene3D" id="3.90.550.10">
    <property type="entry name" value="Spore Coat Polysaccharide Biosynthesis Protein SpsA, Chain A"/>
    <property type="match status" value="1"/>
</dbReference>
<feature type="domain" description="Glycosyltransferase 2-like" evidence="1">
    <location>
        <begin position="4"/>
        <end position="164"/>
    </location>
</feature>
<comment type="caution">
    <text evidence="2">The sequence shown here is derived from an EMBL/GenBank/DDBJ whole genome shotgun (WGS) entry which is preliminary data.</text>
</comment>
<dbReference type="CDD" id="cd06433">
    <property type="entry name" value="GT_2_WfgS_like"/>
    <property type="match status" value="1"/>
</dbReference>
<proteinExistence type="predicted"/>
<reference evidence="2" key="2">
    <citation type="journal article" date="2021" name="Syst. Appl. Microbiol.">
        <title>Roseomonas hellenica sp. nov., isolated from roots of wild-growing Alkanna tinctoria.</title>
        <authorList>
            <person name="Rat A."/>
            <person name="Naranjo H.D."/>
            <person name="Lebbe L."/>
            <person name="Cnockaert M."/>
            <person name="Krigas N."/>
            <person name="Grigoriadou K."/>
            <person name="Maloupa E."/>
            <person name="Willems A."/>
        </authorList>
    </citation>
    <scope>NUCLEOTIDE SEQUENCE</scope>
    <source>
        <strain evidence="2">LMG 28251</strain>
    </source>
</reference>
<dbReference type="GO" id="GO:0016758">
    <property type="term" value="F:hexosyltransferase activity"/>
    <property type="evidence" value="ECO:0007669"/>
    <property type="project" value="UniProtKB-ARBA"/>
</dbReference>
<dbReference type="RefSeq" id="WP_211875106.1">
    <property type="nucleotide sequence ID" value="NZ_JAAEDH010000016.1"/>
</dbReference>
<dbReference type="PANTHER" id="PTHR22916">
    <property type="entry name" value="GLYCOSYLTRANSFERASE"/>
    <property type="match status" value="1"/>
</dbReference>
<protein>
    <submittedName>
        <fullName evidence="2">Glycosyltransferase</fullName>
    </submittedName>
</protein>
<evidence type="ECO:0000313" key="2">
    <source>
        <dbReference type="EMBL" id="MBR0656260.1"/>
    </source>
</evidence>
<organism evidence="2 3">
    <name type="scientific">Plastoroseomonas arctica</name>
    <dbReference type="NCBI Taxonomy" id="1509237"/>
    <lineage>
        <taxon>Bacteria</taxon>
        <taxon>Pseudomonadati</taxon>
        <taxon>Pseudomonadota</taxon>
        <taxon>Alphaproteobacteria</taxon>
        <taxon>Acetobacterales</taxon>
        <taxon>Acetobacteraceae</taxon>
        <taxon>Plastoroseomonas</taxon>
    </lineage>
</organism>
<dbReference type="PANTHER" id="PTHR22916:SF3">
    <property type="entry name" value="UDP-GLCNAC:BETAGAL BETA-1,3-N-ACETYLGLUCOSAMINYLTRANSFERASE-LIKE PROTEIN 1"/>
    <property type="match status" value="1"/>
</dbReference>
<dbReference type="Pfam" id="PF00535">
    <property type="entry name" value="Glycos_transf_2"/>
    <property type="match status" value="1"/>
</dbReference>
<keyword evidence="3" id="KW-1185">Reference proteome</keyword>
<gene>
    <name evidence="2" type="ORF">GXW79_14355</name>
</gene>
<evidence type="ECO:0000313" key="3">
    <source>
        <dbReference type="Proteomes" id="UP001196068"/>
    </source>
</evidence>
<dbReference type="Proteomes" id="UP001196068">
    <property type="component" value="Unassembled WGS sequence"/>
</dbReference>
<dbReference type="InterPro" id="IPR001173">
    <property type="entry name" value="Glyco_trans_2-like"/>
</dbReference>
<dbReference type="EMBL" id="JAAEDH010000016">
    <property type="protein sequence ID" value="MBR0656260.1"/>
    <property type="molecule type" value="Genomic_DNA"/>
</dbReference>
<dbReference type="AlphaFoldDB" id="A0AAF1JYV6"/>
<evidence type="ECO:0000259" key="1">
    <source>
        <dbReference type="Pfam" id="PF00535"/>
    </source>
</evidence>
<dbReference type="InterPro" id="IPR029044">
    <property type="entry name" value="Nucleotide-diphossugar_trans"/>
</dbReference>
<dbReference type="SUPFAM" id="SSF53448">
    <property type="entry name" value="Nucleotide-diphospho-sugar transferases"/>
    <property type="match status" value="1"/>
</dbReference>
<reference evidence="2" key="1">
    <citation type="submission" date="2020-01" db="EMBL/GenBank/DDBJ databases">
        <authorList>
            <person name="Rat A."/>
        </authorList>
    </citation>
    <scope>NUCLEOTIDE SEQUENCE</scope>
    <source>
        <strain evidence="2">LMG 28251</strain>
    </source>
</reference>
<accession>A0AAF1JYV6</accession>
<sequence>MRVTIAVVTLNAAPVLEATLASIAAQSFAHELVIVDGGSTDGTLAIAEAPRWRAAQVVSEPDRGPYDAMEKAARLATGAHILFMNAGDIFADPLAIEQAIAPAPDDADIIYGHHFWRTLDGAVALHRAADFEDTWQRLQRGDLHPGWQGGVPCHQATFTRRSLLLELGYDPRYRIAADHDFLYRARRAGARFHHAGIAIAAYAQGGMSHLHAQRCFHEWWEIAQRHGDAAAATAYFRARFGAAVTKDPALLAPRVAMLRASGMFFEDWYRVRQLAGRPHIAPIEHYIAEGAARGASPMPFFDPAFYTARYPEAADAHGTAFEHALRHGPPLGEDCFDWGDARHPLAPLRRLFDPARETLDTLVARICALDTPALVALFPEAGAFDPPAAEATPAVTERDGDWQFLSGVSEVEEGPYPELDLDQPFRWCVGENSAFRLFSAASGARGLRLRLRSTQPNQAITLLDQDQRVLAQASLPAAPMATPQVVDVSLAALAGAQTLVLRTARQAAPDALGRRVSVILEGLEWREPPAGPTAAMAAAPHVAAPPRILWSAAEGLSAESLDGRWAIGREATLVIEADTAVNAVLRLEYRSPVAGQQAMVQVDGGQARPFFARAGGDVPQRWDMPIVLRAGRTRVSFAFRTTEPGTDRALLIAAAEIGA</sequence>